<accession>A0ABU2MCP2</accession>
<keyword evidence="2" id="KW-0378">Hydrolase</keyword>
<evidence type="ECO:0000259" key="1">
    <source>
        <dbReference type="Pfam" id="PF03372"/>
    </source>
</evidence>
<keyword evidence="3" id="KW-1185">Reference proteome</keyword>
<keyword evidence="2" id="KW-0540">Nuclease</keyword>
<comment type="caution">
    <text evidence="2">The sequence shown here is derived from an EMBL/GenBank/DDBJ whole genome shotgun (WGS) entry which is preliminary data.</text>
</comment>
<protein>
    <submittedName>
        <fullName evidence="2">Endonuclease/exonuclease/phosphatase family protein</fullName>
    </submittedName>
</protein>
<dbReference type="Pfam" id="PF03372">
    <property type="entry name" value="Exo_endo_phos"/>
    <property type="match status" value="1"/>
</dbReference>
<reference evidence="3" key="1">
    <citation type="submission" date="2023-07" db="EMBL/GenBank/DDBJ databases">
        <title>30 novel species of actinomycetes from the DSMZ collection.</title>
        <authorList>
            <person name="Nouioui I."/>
        </authorList>
    </citation>
    <scope>NUCLEOTIDE SEQUENCE [LARGE SCALE GENOMIC DNA]</scope>
    <source>
        <strain evidence="3">DSM 44743</strain>
    </source>
</reference>
<organism evidence="2 3">
    <name type="scientific">Nocardiopsis lambiniae</name>
    <dbReference type="NCBI Taxonomy" id="3075539"/>
    <lineage>
        <taxon>Bacteria</taxon>
        <taxon>Bacillati</taxon>
        <taxon>Actinomycetota</taxon>
        <taxon>Actinomycetes</taxon>
        <taxon>Streptosporangiales</taxon>
        <taxon>Nocardiopsidaceae</taxon>
        <taxon>Nocardiopsis</taxon>
    </lineage>
</organism>
<proteinExistence type="predicted"/>
<sequence>MTSLRPASTATLVLVTEDAPIAPPAVAVSPSVPPPVPEGAVRFATFNTALSRGRPGGMARALASAGWGRARVIAEIVQRVRPDVLLVNEFDHDPTGRALRSFARGYLARGWNGAEGVDYPYAYAAPVNTGVASGVDLNGDGRVVREPGSVAYAEDALGFGRFPGQYGMAVFSRYPLGVARARTFRSLRWAEMPGALLPVDPVTGGPFFSPEARAVARLSSKSHWDLPVDPGWGRPVHLLASHPTPPAFDGPERRNVLRNHDEVRFWVDYLTPGADGYIRDDAGVRGGLEPGAPFVVAGDLNADPGEGASSSKAITRLLEHSRVVDPLPHSQGGRGRVGSAVGAVGHGEVCAEDTRRGHLRVDYVLPSRGSSVGARGVFWPALDDPLVRLTGAGRPFPGSDHRLVWVDVAP</sequence>
<dbReference type="InterPro" id="IPR005135">
    <property type="entry name" value="Endo/exonuclease/phosphatase"/>
</dbReference>
<evidence type="ECO:0000313" key="2">
    <source>
        <dbReference type="EMBL" id="MDT0330452.1"/>
    </source>
</evidence>
<dbReference type="SUPFAM" id="SSF56219">
    <property type="entry name" value="DNase I-like"/>
    <property type="match status" value="1"/>
</dbReference>
<dbReference type="RefSeq" id="WP_311513020.1">
    <property type="nucleotide sequence ID" value="NZ_JAVREP010000013.1"/>
</dbReference>
<feature type="domain" description="Endonuclease/exonuclease/phosphatase" evidence="1">
    <location>
        <begin position="69"/>
        <end position="401"/>
    </location>
</feature>
<dbReference type="Proteomes" id="UP001183390">
    <property type="component" value="Unassembled WGS sequence"/>
</dbReference>
<gene>
    <name evidence="2" type="ORF">RM479_18705</name>
</gene>
<keyword evidence="2" id="KW-0255">Endonuclease</keyword>
<evidence type="ECO:0000313" key="3">
    <source>
        <dbReference type="Proteomes" id="UP001183390"/>
    </source>
</evidence>
<name>A0ABU2MCP2_9ACTN</name>
<dbReference type="GO" id="GO:0004519">
    <property type="term" value="F:endonuclease activity"/>
    <property type="evidence" value="ECO:0007669"/>
    <property type="project" value="UniProtKB-KW"/>
</dbReference>
<dbReference type="InterPro" id="IPR036691">
    <property type="entry name" value="Endo/exonu/phosph_ase_sf"/>
</dbReference>
<dbReference type="EMBL" id="JAVREP010000013">
    <property type="protein sequence ID" value="MDT0330452.1"/>
    <property type="molecule type" value="Genomic_DNA"/>
</dbReference>
<dbReference type="Gene3D" id="3.60.10.10">
    <property type="entry name" value="Endonuclease/exonuclease/phosphatase"/>
    <property type="match status" value="1"/>
</dbReference>